<evidence type="ECO:0000259" key="5">
    <source>
        <dbReference type="PROSITE" id="PS50887"/>
    </source>
</evidence>
<evidence type="ECO:0000313" key="6">
    <source>
        <dbReference type="EMBL" id="MFC5864614.1"/>
    </source>
</evidence>
<feature type="transmembrane region" description="Helical" evidence="4">
    <location>
        <begin position="268"/>
        <end position="287"/>
    </location>
</feature>
<feature type="transmembrane region" description="Helical" evidence="4">
    <location>
        <begin position="40"/>
        <end position="57"/>
    </location>
</feature>
<dbReference type="InterPro" id="IPR029787">
    <property type="entry name" value="Nucleotide_cyclase"/>
</dbReference>
<evidence type="ECO:0000256" key="3">
    <source>
        <dbReference type="SAM" id="MobiDB-lite"/>
    </source>
</evidence>
<dbReference type="SUPFAM" id="SSF55073">
    <property type="entry name" value="Nucleotide cyclase"/>
    <property type="match status" value="1"/>
</dbReference>
<dbReference type="CDD" id="cd01949">
    <property type="entry name" value="GGDEF"/>
    <property type="match status" value="1"/>
</dbReference>
<feature type="compositionally biased region" description="Polar residues" evidence="3">
    <location>
        <begin position="522"/>
        <end position="531"/>
    </location>
</feature>
<feature type="transmembrane region" description="Helical" evidence="4">
    <location>
        <begin position="229"/>
        <end position="248"/>
    </location>
</feature>
<dbReference type="GO" id="GO:0052621">
    <property type="term" value="F:diguanylate cyclase activity"/>
    <property type="evidence" value="ECO:0007669"/>
    <property type="project" value="UniProtKB-EC"/>
</dbReference>
<feature type="transmembrane region" description="Helical" evidence="4">
    <location>
        <begin position="131"/>
        <end position="151"/>
    </location>
</feature>
<dbReference type="EC" id="2.7.7.65" evidence="1"/>
<proteinExistence type="predicted"/>
<dbReference type="Gene3D" id="3.30.70.270">
    <property type="match status" value="1"/>
</dbReference>
<dbReference type="RefSeq" id="WP_263332874.1">
    <property type="nucleotide sequence ID" value="NZ_JAGSYH010000001.1"/>
</dbReference>
<feature type="transmembrane region" description="Helical" evidence="4">
    <location>
        <begin position="171"/>
        <end position="190"/>
    </location>
</feature>
<dbReference type="InterPro" id="IPR043128">
    <property type="entry name" value="Rev_trsase/Diguanyl_cyclase"/>
</dbReference>
<dbReference type="EMBL" id="JBHSPH010000010">
    <property type="protein sequence ID" value="MFC5864614.1"/>
    <property type="molecule type" value="Genomic_DNA"/>
</dbReference>
<protein>
    <recommendedName>
        <fullName evidence="1">diguanylate cyclase</fullName>
        <ecNumber evidence="1">2.7.7.65</ecNumber>
    </recommendedName>
</protein>
<organism evidence="6 7">
    <name type="scientific">Acidicapsa dinghuensis</name>
    <dbReference type="NCBI Taxonomy" id="2218256"/>
    <lineage>
        <taxon>Bacteria</taxon>
        <taxon>Pseudomonadati</taxon>
        <taxon>Acidobacteriota</taxon>
        <taxon>Terriglobia</taxon>
        <taxon>Terriglobales</taxon>
        <taxon>Acidobacteriaceae</taxon>
        <taxon>Acidicapsa</taxon>
    </lineage>
</organism>
<feature type="domain" description="GGDEF" evidence="5">
    <location>
        <begin position="366"/>
        <end position="502"/>
    </location>
</feature>
<keyword evidence="6" id="KW-0808">Transferase</keyword>
<keyword evidence="4" id="KW-1133">Transmembrane helix</keyword>
<dbReference type="PROSITE" id="PS50887">
    <property type="entry name" value="GGDEF"/>
    <property type="match status" value="1"/>
</dbReference>
<feature type="transmembrane region" description="Helical" evidence="4">
    <location>
        <begin position="95"/>
        <end position="119"/>
    </location>
</feature>
<evidence type="ECO:0000313" key="7">
    <source>
        <dbReference type="Proteomes" id="UP001596091"/>
    </source>
</evidence>
<keyword evidence="4" id="KW-0472">Membrane</keyword>
<dbReference type="SMART" id="SM00267">
    <property type="entry name" value="GGDEF"/>
    <property type="match status" value="1"/>
</dbReference>
<dbReference type="NCBIfam" id="TIGR00254">
    <property type="entry name" value="GGDEF"/>
    <property type="match status" value="1"/>
</dbReference>
<sequence length="531" mass="58968">MKSRAWPPSRLQHALIVTAAFLILDGWCSRLSWVYSAETGYLFQIAAPITALAAVIWHARTITSRARGLWILLATALVLYSMAVPMLAWDEKVERLAFGAPSLANFALFFYGVPILFALSTPVEGEKLPLFSWLDAGQAFFAGYLTYVVIFASSPFFDTGIQPISKHLLDFTYNVENLALVAGCAVRLLASPKGEEHGFFRTLLLYLAAYSASIAFYNHSMLAAMGRSPWRFLVDASFLLLALLIFALPEPQPAVLRKDATRSRLAIFFDHGSPIFFTIALTALGFVTLEHHFYTGVLAIGAGLAAYGIRTTVLQMRYMHIQQELRTAHDRLEELSLQDSLTGIANRRRFDQTLDSEWHRAMRVHSPLSLLLIDLDFFKNMNDTYGHRHGDRCLTRVAAALQSVASRSGDLIARYGGEEFAAILPVTHMDAARAIALRMKAAIEGLKITNPSEIGNYLSISIGICSCEAPVCGSPEALIESADRALYRAKQYGRNRVEFEAMLDIPHVEREEDETQGALFSMQKTQLGENS</sequence>
<dbReference type="Pfam" id="PF00990">
    <property type="entry name" value="GGDEF"/>
    <property type="match status" value="1"/>
</dbReference>
<evidence type="ECO:0000256" key="2">
    <source>
        <dbReference type="ARBA" id="ARBA00034247"/>
    </source>
</evidence>
<reference evidence="7" key="1">
    <citation type="journal article" date="2019" name="Int. J. Syst. Evol. Microbiol.">
        <title>The Global Catalogue of Microorganisms (GCM) 10K type strain sequencing project: providing services to taxonomists for standard genome sequencing and annotation.</title>
        <authorList>
            <consortium name="The Broad Institute Genomics Platform"/>
            <consortium name="The Broad Institute Genome Sequencing Center for Infectious Disease"/>
            <person name="Wu L."/>
            <person name="Ma J."/>
        </authorList>
    </citation>
    <scope>NUCLEOTIDE SEQUENCE [LARGE SCALE GENOMIC DNA]</scope>
    <source>
        <strain evidence="7">JCM 4087</strain>
    </source>
</reference>
<comment type="catalytic activity">
    <reaction evidence="2">
        <text>2 GTP = 3',3'-c-di-GMP + 2 diphosphate</text>
        <dbReference type="Rhea" id="RHEA:24898"/>
        <dbReference type="ChEBI" id="CHEBI:33019"/>
        <dbReference type="ChEBI" id="CHEBI:37565"/>
        <dbReference type="ChEBI" id="CHEBI:58805"/>
        <dbReference type="EC" id="2.7.7.65"/>
    </reaction>
</comment>
<dbReference type="PANTHER" id="PTHR45138">
    <property type="entry name" value="REGULATORY COMPONENTS OF SENSORY TRANSDUCTION SYSTEM"/>
    <property type="match status" value="1"/>
</dbReference>
<accession>A0ABW1EKY0</accession>
<keyword evidence="7" id="KW-1185">Reference proteome</keyword>
<dbReference type="Proteomes" id="UP001596091">
    <property type="component" value="Unassembled WGS sequence"/>
</dbReference>
<name>A0ABW1EKY0_9BACT</name>
<evidence type="ECO:0000256" key="1">
    <source>
        <dbReference type="ARBA" id="ARBA00012528"/>
    </source>
</evidence>
<dbReference type="InterPro" id="IPR000160">
    <property type="entry name" value="GGDEF_dom"/>
</dbReference>
<comment type="caution">
    <text evidence="6">The sequence shown here is derived from an EMBL/GenBank/DDBJ whole genome shotgun (WGS) entry which is preliminary data.</text>
</comment>
<keyword evidence="6" id="KW-0548">Nucleotidyltransferase</keyword>
<feature type="region of interest" description="Disordered" evidence="3">
    <location>
        <begin position="512"/>
        <end position="531"/>
    </location>
</feature>
<feature type="transmembrane region" description="Helical" evidence="4">
    <location>
        <begin position="199"/>
        <end position="217"/>
    </location>
</feature>
<dbReference type="PANTHER" id="PTHR45138:SF9">
    <property type="entry name" value="DIGUANYLATE CYCLASE DGCM-RELATED"/>
    <property type="match status" value="1"/>
</dbReference>
<dbReference type="InterPro" id="IPR050469">
    <property type="entry name" value="Diguanylate_Cyclase"/>
</dbReference>
<feature type="transmembrane region" description="Helical" evidence="4">
    <location>
        <begin position="293"/>
        <end position="309"/>
    </location>
</feature>
<evidence type="ECO:0000256" key="4">
    <source>
        <dbReference type="SAM" id="Phobius"/>
    </source>
</evidence>
<gene>
    <name evidence="6" type="ORF">ACFPT7_20060</name>
</gene>
<feature type="transmembrane region" description="Helical" evidence="4">
    <location>
        <begin position="69"/>
        <end position="89"/>
    </location>
</feature>
<keyword evidence="4" id="KW-0812">Transmembrane</keyword>